<evidence type="ECO:0000313" key="1">
    <source>
        <dbReference type="EMBL" id="SPP98233.1"/>
    </source>
</evidence>
<organism evidence="1 2">
    <name type="scientific">Bradyrhizobium vignae</name>
    <dbReference type="NCBI Taxonomy" id="1549949"/>
    <lineage>
        <taxon>Bacteria</taxon>
        <taxon>Pseudomonadati</taxon>
        <taxon>Pseudomonadota</taxon>
        <taxon>Alphaproteobacteria</taxon>
        <taxon>Hyphomicrobiales</taxon>
        <taxon>Nitrobacteraceae</taxon>
        <taxon>Bradyrhizobium</taxon>
    </lineage>
</organism>
<dbReference type="AlphaFoldDB" id="A0A2U3QA04"/>
<evidence type="ECO:0000313" key="2">
    <source>
        <dbReference type="Proteomes" id="UP000246085"/>
    </source>
</evidence>
<protein>
    <submittedName>
        <fullName evidence="1">Uncharacterized protein</fullName>
    </submittedName>
</protein>
<dbReference type="KEGG" id="bvz:BRAD3257_7529"/>
<name>A0A2U3QA04_9BRAD</name>
<dbReference type="Proteomes" id="UP000246085">
    <property type="component" value="Chromosome BRAD3257"/>
</dbReference>
<dbReference type="EMBL" id="LS398110">
    <property type="protein sequence ID" value="SPP98233.1"/>
    <property type="molecule type" value="Genomic_DNA"/>
</dbReference>
<accession>A0A2U3QA04</accession>
<gene>
    <name evidence="1" type="ORF">BRAD3257_7529</name>
</gene>
<sequence length="71" mass="7481">MPACGQHARCPYRHPELDVERWFGGHQTQVMEAPDLIASENGNAAQTKTLSGAAVGPGLSTVSMLTRATCG</sequence>
<reference evidence="1 2" key="1">
    <citation type="submission" date="2018-03" db="EMBL/GenBank/DDBJ databases">
        <authorList>
            <person name="Gully D."/>
        </authorList>
    </citation>
    <scope>NUCLEOTIDE SEQUENCE [LARGE SCALE GENOMIC DNA]</scope>
    <source>
        <strain evidence="1">ORS3257</strain>
    </source>
</reference>
<proteinExistence type="predicted"/>